<dbReference type="PANTHER" id="PTHR43240">
    <property type="entry name" value="1,4-DIHYDROXY-2-NAPHTHOYL-COA THIOESTERASE 1"/>
    <property type="match status" value="1"/>
</dbReference>
<name>A0A839DT63_9PSEU</name>
<protein>
    <submittedName>
        <fullName evidence="4">Uncharacterized protein (TIGR00369 family)</fullName>
    </submittedName>
</protein>
<evidence type="ECO:0000313" key="5">
    <source>
        <dbReference type="Proteomes" id="UP000569329"/>
    </source>
</evidence>
<evidence type="ECO:0000256" key="1">
    <source>
        <dbReference type="ARBA" id="ARBA00008324"/>
    </source>
</evidence>
<dbReference type="RefSeq" id="WP_182543924.1">
    <property type="nucleotide sequence ID" value="NZ_JACGWZ010000002.1"/>
</dbReference>
<evidence type="ECO:0000259" key="3">
    <source>
        <dbReference type="Pfam" id="PF03061"/>
    </source>
</evidence>
<evidence type="ECO:0000313" key="4">
    <source>
        <dbReference type="EMBL" id="MBA8824694.1"/>
    </source>
</evidence>
<dbReference type="Proteomes" id="UP000569329">
    <property type="component" value="Unassembled WGS sequence"/>
</dbReference>
<dbReference type="Gene3D" id="3.10.129.10">
    <property type="entry name" value="Hotdog Thioesterase"/>
    <property type="match status" value="1"/>
</dbReference>
<dbReference type="Pfam" id="PF03061">
    <property type="entry name" value="4HBT"/>
    <property type="match status" value="1"/>
</dbReference>
<evidence type="ECO:0000256" key="2">
    <source>
        <dbReference type="ARBA" id="ARBA00022801"/>
    </source>
</evidence>
<dbReference type="GO" id="GO:0061522">
    <property type="term" value="F:1,4-dihydroxy-2-naphthoyl-CoA thioesterase activity"/>
    <property type="evidence" value="ECO:0007669"/>
    <property type="project" value="TreeGrafter"/>
</dbReference>
<comment type="caution">
    <text evidence="4">The sequence shown here is derived from an EMBL/GenBank/DDBJ whole genome shotgun (WGS) entry which is preliminary data.</text>
</comment>
<dbReference type="CDD" id="cd03443">
    <property type="entry name" value="PaaI_thioesterase"/>
    <property type="match status" value="1"/>
</dbReference>
<keyword evidence="2" id="KW-0378">Hydrolase</keyword>
<dbReference type="GO" id="GO:0005829">
    <property type="term" value="C:cytosol"/>
    <property type="evidence" value="ECO:0007669"/>
    <property type="project" value="TreeGrafter"/>
</dbReference>
<dbReference type="InterPro" id="IPR003736">
    <property type="entry name" value="PAAI_dom"/>
</dbReference>
<comment type="similarity">
    <text evidence="1">Belongs to the thioesterase PaaI family.</text>
</comment>
<sequence length="138" mass="14912">MTATPPDETHLLVASMPFAAALGVQLDSDDPQQVRGHLDWSPERCTLGGFLHGGALMTLADSLGAICAYLNLPEQTTTSTIQSTSNFFHGVRQGRVHGISQPLQRGNSIVVVQTDLFDDEERRVAQTTQSQAVLPEPE</sequence>
<reference evidence="4 5" key="1">
    <citation type="submission" date="2020-07" db="EMBL/GenBank/DDBJ databases">
        <title>Sequencing the genomes of 1000 actinobacteria strains.</title>
        <authorList>
            <person name="Klenk H.-P."/>
        </authorList>
    </citation>
    <scope>NUCLEOTIDE SEQUENCE [LARGE SCALE GENOMIC DNA]</scope>
    <source>
        <strain evidence="4 5">DSM 45975</strain>
    </source>
</reference>
<dbReference type="InterPro" id="IPR029069">
    <property type="entry name" value="HotDog_dom_sf"/>
</dbReference>
<organism evidence="4 5">
    <name type="scientific">Halosaccharopolyspora lacisalsi</name>
    <dbReference type="NCBI Taxonomy" id="1000566"/>
    <lineage>
        <taxon>Bacteria</taxon>
        <taxon>Bacillati</taxon>
        <taxon>Actinomycetota</taxon>
        <taxon>Actinomycetes</taxon>
        <taxon>Pseudonocardiales</taxon>
        <taxon>Pseudonocardiaceae</taxon>
        <taxon>Halosaccharopolyspora</taxon>
    </lineage>
</organism>
<proteinExistence type="inferred from homology"/>
<dbReference type="InterPro" id="IPR006683">
    <property type="entry name" value="Thioestr_dom"/>
</dbReference>
<dbReference type="EMBL" id="JACGWZ010000002">
    <property type="protein sequence ID" value="MBA8824694.1"/>
    <property type="molecule type" value="Genomic_DNA"/>
</dbReference>
<gene>
    <name evidence="4" type="ORF">FHX42_002041</name>
</gene>
<dbReference type="AlphaFoldDB" id="A0A839DT63"/>
<dbReference type="PANTHER" id="PTHR43240:SF5">
    <property type="entry name" value="1,4-DIHYDROXY-2-NAPHTHOYL-COA THIOESTERASE 1"/>
    <property type="match status" value="1"/>
</dbReference>
<dbReference type="NCBIfam" id="TIGR00369">
    <property type="entry name" value="unchar_dom_1"/>
    <property type="match status" value="1"/>
</dbReference>
<feature type="domain" description="Thioesterase" evidence="3">
    <location>
        <begin position="48"/>
        <end position="124"/>
    </location>
</feature>
<keyword evidence="5" id="KW-1185">Reference proteome</keyword>
<accession>A0A839DT63</accession>
<dbReference type="SUPFAM" id="SSF54637">
    <property type="entry name" value="Thioesterase/thiol ester dehydrase-isomerase"/>
    <property type="match status" value="1"/>
</dbReference>